<comment type="caution">
    <text evidence="1">The sequence shown here is derived from an EMBL/GenBank/DDBJ whole genome shotgun (WGS) entry which is preliminary data.</text>
</comment>
<organism evidence="1 2">
    <name type="scientific">Lactuca virosa</name>
    <dbReference type="NCBI Taxonomy" id="75947"/>
    <lineage>
        <taxon>Eukaryota</taxon>
        <taxon>Viridiplantae</taxon>
        <taxon>Streptophyta</taxon>
        <taxon>Embryophyta</taxon>
        <taxon>Tracheophyta</taxon>
        <taxon>Spermatophyta</taxon>
        <taxon>Magnoliopsida</taxon>
        <taxon>eudicotyledons</taxon>
        <taxon>Gunneridae</taxon>
        <taxon>Pentapetalae</taxon>
        <taxon>asterids</taxon>
        <taxon>campanulids</taxon>
        <taxon>Asterales</taxon>
        <taxon>Asteraceae</taxon>
        <taxon>Cichorioideae</taxon>
        <taxon>Cichorieae</taxon>
        <taxon>Lactucinae</taxon>
        <taxon>Lactuca</taxon>
    </lineage>
</organism>
<keyword evidence="2" id="KW-1185">Reference proteome</keyword>
<gene>
    <name evidence="1" type="ORF">LVIROSA_LOCUS10840</name>
</gene>
<dbReference type="Proteomes" id="UP001157418">
    <property type="component" value="Unassembled WGS sequence"/>
</dbReference>
<reference evidence="1 2" key="1">
    <citation type="submission" date="2022-01" db="EMBL/GenBank/DDBJ databases">
        <authorList>
            <person name="Xiong W."/>
            <person name="Schranz E."/>
        </authorList>
    </citation>
    <scope>NUCLEOTIDE SEQUENCE [LARGE SCALE GENOMIC DNA]</scope>
</reference>
<protein>
    <submittedName>
        <fullName evidence="1">Uncharacterized protein</fullName>
    </submittedName>
</protein>
<evidence type="ECO:0000313" key="2">
    <source>
        <dbReference type="Proteomes" id="UP001157418"/>
    </source>
</evidence>
<proteinExistence type="predicted"/>
<dbReference type="AlphaFoldDB" id="A0AAU9MDI3"/>
<name>A0AAU9MDI3_9ASTR</name>
<accession>A0AAU9MDI3</accession>
<sequence>MASRARRNQPGSRPDFPWYSFPRNVGSEIYTRWNAKLDWLKQRKVHVPALVDWYWMSETGLMEAIEPYLEKVFNGIHGQFMCLGWRRLSKFKRSSTKNWLLSF</sequence>
<dbReference type="EMBL" id="CAKMRJ010001112">
    <property type="protein sequence ID" value="CAH1423566.1"/>
    <property type="molecule type" value="Genomic_DNA"/>
</dbReference>
<evidence type="ECO:0000313" key="1">
    <source>
        <dbReference type="EMBL" id="CAH1423566.1"/>
    </source>
</evidence>